<dbReference type="RefSeq" id="WP_221463993.1">
    <property type="nucleotide sequence ID" value="NZ_JACHJQ010000004.1"/>
</dbReference>
<evidence type="ECO:0000256" key="2">
    <source>
        <dbReference type="ARBA" id="ARBA00012438"/>
    </source>
</evidence>
<dbReference type="PANTHER" id="PTHR24421">
    <property type="entry name" value="NITRATE/NITRITE SENSOR PROTEIN NARX-RELATED"/>
    <property type="match status" value="1"/>
</dbReference>
<comment type="caution">
    <text evidence="11">The sequence shown here is derived from an EMBL/GenBank/DDBJ whole genome shotgun (WGS) entry which is preliminary data.</text>
</comment>
<dbReference type="Proteomes" id="UP000520767">
    <property type="component" value="Unassembled WGS sequence"/>
</dbReference>
<feature type="transmembrane region" description="Helical" evidence="9">
    <location>
        <begin position="104"/>
        <end position="126"/>
    </location>
</feature>
<keyword evidence="3" id="KW-0597">Phosphoprotein</keyword>
<gene>
    <name evidence="11" type="ORF">FHR82_003756</name>
</gene>
<dbReference type="EMBL" id="JACHJQ010000004">
    <property type="protein sequence ID" value="MBB4907514.1"/>
    <property type="molecule type" value="Genomic_DNA"/>
</dbReference>
<dbReference type="GO" id="GO:0016020">
    <property type="term" value="C:membrane"/>
    <property type="evidence" value="ECO:0007669"/>
    <property type="project" value="InterPro"/>
</dbReference>
<keyword evidence="8" id="KW-0902">Two-component regulatory system</keyword>
<evidence type="ECO:0000256" key="4">
    <source>
        <dbReference type="ARBA" id="ARBA00022679"/>
    </source>
</evidence>
<dbReference type="AlphaFoldDB" id="A0A7W7VEV2"/>
<evidence type="ECO:0000313" key="12">
    <source>
        <dbReference type="Proteomes" id="UP000520767"/>
    </source>
</evidence>
<feature type="transmembrane region" description="Helical" evidence="9">
    <location>
        <begin position="61"/>
        <end position="84"/>
    </location>
</feature>
<comment type="catalytic activity">
    <reaction evidence="1">
        <text>ATP + protein L-histidine = ADP + protein N-phospho-L-histidine.</text>
        <dbReference type="EC" id="2.7.13.3"/>
    </reaction>
</comment>
<keyword evidence="12" id="KW-1185">Reference proteome</keyword>
<keyword evidence="5" id="KW-0547">Nucleotide-binding</keyword>
<keyword evidence="9" id="KW-0472">Membrane</keyword>
<dbReference type="Pfam" id="PF02518">
    <property type="entry name" value="HATPase_c"/>
    <property type="match status" value="1"/>
</dbReference>
<dbReference type="InterPro" id="IPR036890">
    <property type="entry name" value="HATPase_C_sf"/>
</dbReference>
<dbReference type="GO" id="GO:0005524">
    <property type="term" value="F:ATP binding"/>
    <property type="evidence" value="ECO:0007669"/>
    <property type="project" value="UniProtKB-KW"/>
</dbReference>
<dbReference type="CDD" id="cd16917">
    <property type="entry name" value="HATPase_UhpB-NarQ-NarX-like"/>
    <property type="match status" value="1"/>
</dbReference>
<dbReference type="InterPro" id="IPR050482">
    <property type="entry name" value="Sensor_HK_TwoCompSys"/>
</dbReference>
<keyword evidence="6 11" id="KW-0418">Kinase</keyword>
<dbReference type="GO" id="GO:0046983">
    <property type="term" value="F:protein dimerization activity"/>
    <property type="evidence" value="ECO:0007669"/>
    <property type="project" value="InterPro"/>
</dbReference>
<evidence type="ECO:0000256" key="9">
    <source>
        <dbReference type="SAM" id="Phobius"/>
    </source>
</evidence>
<dbReference type="InterPro" id="IPR011712">
    <property type="entry name" value="Sig_transdc_His_kin_sub3_dim/P"/>
</dbReference>
<evidence type="ECO:0000256" key="8">
    <source>
        <dbReference type="ARBA" id="ARBA00023012"/>
    </source>
</evidence>
<sequence>MPVVWCALAAVASVAEVLLRTVGAGVSVEYALVLLLLALAGTLVALLPARPAVVILAAADLLSLTVLDVLTGAAAVVLVVVLVRAGAVWTLALTVPFVVVAVGWPAPVAVLVAAAAPAAVCAGVAWRADKEARVHRAAREAVATTLVEHTARGERARIARELHDVVAHHISMIAVQAETARLTTPELSPLGAQRFSDIGDRARAGLTEMRRLLGVLREDTDATADLQPQPGLAQLVELLDDARQSAGARLIVSGAPVPLDPGVELAAYRIVQEALTNARRHAPGAAVDVELRYGKELRVRIRDNGPGPGDSAGHGLAGMRERAAAVGGTLRTGTTAVGGFLVEATLPVEEA</sequence>
<dbReference type="SMART" id="SM00387">
    <property type="entry name" value="HATPase_c"/>
    <property type="match status" value="1"/>
</dbReference>
<dbReference type="SUPFAM" id="SSF55874">
    <property type="entry name" value="ATPase domain of HSP90 chaperone/DNA topoisomerase II/histidine kinase"/>
    <property type="match status" value="1"/>
</dbReference>
<keyword evidence="7" id="KW-0067">ATP-binding</keyword>
<dbReference type="PANTHER" id="PTHR24421:SF10">
    <property type="entry name" value="NITRATE_NITRITE SENSOR PROTEIN NARQ"/>
    <property type="match status" value="1"/>
</dbReference>
<protein>
    <recommendedName>
        <fullName evidence="2">histidine kinase</fullName>
        <ecNumber evidence="2">2.7.13.3</ecNumber>
    </recommendedName>
</protein>
<name>A0A7W7VEV2_9PSEU</name>
<dbReference type="Gene3D" id="1.20.5.1930">
    <property type="match status" value="1"/>
</dbReference>
<evidence type="ECO:0000256" key="6">
    <source>
        <dbReference type="ARBA" id="ARBA00022777"/>
    </source>
</evidence>
<evidence type="ECO:0000256" key="1">
    <source>
        <dbReference type="ARBA" id="ARBA00000085"/>
    </source>
</evidence>
<dbReference type="GO" id="GO:0000155">
    <property type="term" value="F:phosphorelay sensor kinase activity"/>
    <property type="evidence" value="ECO:0007669"/>
    <property type="project" value="InterPro"/>
</dbReference>
<feature type="transmembrane region" description="Helical" evidence="9">
    <location>
        <begin position="29"/>
        <end position="49"/>
    </location>
</feature>
<reference evidence="11 12" key="1">
    <citation type="submission" date="2020-08" db="EMBL/GenBank/DDBJ databases">
        <title>Genomic Encyclopedia of Type Strains, Phase III (KMG-III): the genomes of soil and plant-associated and newly described type strains.</title>
        <authorList>
            <person name="Whitman W."/>
        </authorList>
    </citation>
    <scope>NUCLEOTIDE SEQUENCE [LARGE SCALE GENOMIC DNA]</scope>
    <source>
        <strain evidence="11 12">CECT 8960</strain>
    </source>
</reference>
<feature type="domain" description="Histidine kinase/HSP90-like ATPase" evidence="10">
    <location>
        <begin position="262"/>
        <end position="350"/>
    </location>
</feature>
<dbReference type="InterPro" id="IPR003594">
    <property type="entry name" value="HATPase_dom"/>
</dbReference>
<keyword evidence="4" id="KW-0808">Transferase</keyword>
<evidence type="ECO:0000256" key="5">
    <source>
        <dbReference type="ARBA" id="ARBA00022741"/>
    </source>
</evidence>
<keyword evidence="9" id="KW-0812">Transmembrane</keyword>
<evidence type="ECO:0000259" key="10">
    <source>
        <dbReference type="SMART" id="SM00387"/>
    </source>
</evidence>
<dbReference type="Gene3D" id="3.30.565.10">
    <property type="entry name" value="Histidine kinase-like ATPase, C-terminal domain"/>
    <property type="match status" value="1"/>
</dbReference>
<dbReference type="Pfam" id="PF07730">
    <property type="entry name" value="HisKA_3"/>
    <property type="match status" value="1"/>
</dbReference>
<keyword evidence="9" id="KW-1133">Transmembrane helix</keyword>
<proteinExistence type="predicted"/>
<evidence type="ECO:0000256" key="3">
    <source>
        <dbReference type="ARBA" id="ARBA00022553"/>
    </source>
</evidence>
<organism evidence="11 12">
    <name type="scientific">Actinophytocola algeriensis</name>
    <dbReference type="NCBI Taxonomy" id="1768010"/>
    <lineage>
        <taxon>Bacteria</taxon>
        <taxon>Bacillati</taxon>
        <taxon>Actinomycetota</taxon>
        <taxon>Actinomycetes</taxon>
        <taxon>Pseudonocardiales</taxon>
        <taxon>Pseudonocardiaceae</taxon>
    </lineage>
</organism>
<evidence type="ECO:0000256" key="7">
    <source>
        <dbReference type="ARBA" id="ARBA00022840"/>
    </source>
</evidence>
<dbReference type="EC" id="2.7.13.3" evidence="2"/>
<accession>A0A7W7VEV2</accession>
<evidence type="ECO:0000313" key="11">
    <source>
        <dbReference type="EMBL" id="MBB4907514.1"/>
    </source>
</evidence>